<reference evidence="2" key="1">
    <citation type="journal article" date="2022" name="bioRxiv">
        <title>Genomics of Preaxostyla Flagellates Illuminates Evolutionary Transitions and the Path Towards Mitochondrial Loss.</title>
        <authorList>
            <person name="Novak L.V.F."/>
            <person name="Treitli S.C."/>
            <person name="Pyrih J."/>
            <person name="Halakuc P."/>
            <person name="Pipaliya S.V."/>
            <person name="Vacek V."/>
            <person name="Brzon O."/>
            <person name="Soukal P."/>
            <person name="Eme L."/>
            <person name="Dacks J.B."/>
            <person name="Karnkowska A."/>
            <person name="Elias M."/>
            <person name="Hampl V."/>
        </authorList>
    </citation>
    <scope>NUCLEOTIDE SEQUENCE</scope>
    <source>
        <strain evidence="2">RCP-MX</strain>
    </source>
</reference>
<dbReference type="SUPFAM" id="SSF140931">
    <property type="entry name" value="Fic-like"/>
    <property type="match status" value="1"/>
</dbReference>
<dbReference type="PROSITE" id="PS51459">
    <property type="entry name" value="FIDO"/>
    <property type="match status" value="1"/>
</dbReference>
<organism evidence="2 3">
    <name type="scientific">Paratrimastix pyriformis</name>
    <dbReference type="NCBI Taxonomy" id="342808"/>
    <lineage>
        <taxon>Eukaryota</taxon>
        <taxon>Metamonada</taxon>
        <taxon>Preaxostyla</taxon>
        <taxon>Paratrimastigidae</taxon>
        <taxon>Paratrimastix</taxon>
    </lineage>
</organism>
<dbReference type="InterPro" id="IPR036597">
    <property type="entry name" value="Fido-like_dom_sf"/>
</dbReference>
<protein>
    <recommendedName>
        <fullName evidence="1">Fido domain-containing protein</fullName>
    </recommendedName>
</protein>
<dbReference type="Pfam" id="PF02661">
    <property type="entry name" value="Fic"/>
    <property type="match status" value="1"/>
</dbReference>
<dbReference type="Proteomes" id="UP001141327">
    <property type="component" value="Unassembled WGS sequence"/>
</dbReference>
<sequence>MEAVLQKDLDAGPMTCASLLDSGVDVSFVESEEFKKPFEDLCGLLLSLKGAGPAVLTLNALGELHKQLYPLGTPVRQACIAAGSSDTFRHALSALFSRLGRFLASREELTSHFEWGLKRSVALSTLLLFHLNEIHPFCDGNGRLARLVSKLFLDHHCPLPVVIDPRKRGAMLQALTEARSPTLVSPPQPPNLGPLCHLLIECAIETHSPAVAATRPCAEPSLATVVAETGDEAAQIPGGREAWSHMHTGETRRMGGWQLIRL</sequence>
<evidence type="ECO:0000313" key="2">
    <source>
        <dbReference type="EMBL" id="KAJ4461677.1"/>
    </source>
</evidence>
<dbReference type="Gene3D" id="1.10.3290.10">
    <property type="entry name" value="Fido-like domain"/>
    <property type="match status" value="1"/>
</dbReference>
<evidence type="ECO:0000259" key="1">
    <source>
        <dbReference type="PROSITE" id="PS51459"/>
    </source>
</evidence>
<proteinExistence type="predicted"/>
<keyword evidence="3" id="KW-1185">Reference proteome</keyword>
<name>A0ABQ8UT27_9EUKA</name>
<dbReference type="InterPro" id="IPR003812">
    <property type="entry name" value="Fido"/>
</dbReference>
<feature type="domain" description="Fido" evidence="1">
    <location>
        <begin position="56"/>
        <end position="201"/>
    </location>
</feature>
<dbReference type="EMBL" id="JAPMOS010000006">
    <property type="protein sequence ID" value="KAJ4461677.1"/>
    <property type="molecule type" value="Genomic_DNA"/>
</dbReference>
<comment type="caution">
    <text evidence="2">The sequence shown here is derived from an EMBL/GenBank/DDBJ whole genome shotgun (WGS) entry which is preliminary data.</text>
</comment>
<gene>
    <name evidence="2" type="ORF">PAPYR_1801</name>
</gene>
<accession>A0ABQ8UT27</accession>
<evidence type="ECO:0000313" key="3">
    <source>
        <dbReference type="Proteomes" id="UP001141327"/>
    </source>
</evidence>